<evidence type="ECO:0000313" key="19">
    <source>
        <dbReference type="EMBL" id="NJP02837.1"/>
    </source>
</evidence>
<organism evidence="19 20">
    <name type="scientific">Pseudomonas quercus</name>
    <dbReference type="NCBI Taxonomy" id="2722792"/>
    <lineage>
        <taxon>Bacteria</taxon>
        <taxon>Pseudomonadati</taxon>
        <taxon>Pseudomonadota</taxon>
        <taxon>Gammaproteobacteria</taxon>
        <taxon>Pseudomonadales</taxon>
        <taxon>Pseudomonadaceae</taxon>
        <taxon>Pseudomonas</taxon>
    </lineage>
</organism>
<keyword evidence="4" id="KW-1134">Transmembrane beta strand</keyword>
<evidence type="ECO:0000256" key="14">
    <source>
        <dbReference type="ARBA" id="ARBA00023288"/>
    </source>
</evidence>
<dbReference type="Gene3D" id="3.30.1950.10">
    <property type="entry name" value="wza like domain"/>
    <property type="match status" value="1"/>
</dbReference>
<evidence type="ECO:0000256" key="15">
    <source>
        <dbReference type="SAM" id="SignalP"/>
    </source>
</evidence>
<feature type="domain" description="Outer-membrane lipoprotein Wza C-terminal" evidence="17">
    <location>
        <begin position="335"/>
        <end position="354"/>
    </location>
</feature>
<dbReference type="Pfam" id="PF02563">
    <property type="entry name" value="Poly_export"/>
    <property type="match status" value="1"/>
</dbReference>
<keyword evidence="7 15" id="KW-0732">Signal</keyword>
<keyword evidence="5" id="KW-0762">Sugar transport</keyword>
<keyword evidence="14" id="KW-0449">Lipoprotein</keyword>
<keyword evidence="12" id="KW-0564">Palmitate</keyword>
<evidence type="ECO:0000256" key="5">
    <source>
        <dbReference type="ARBA" id="ARBA00022597"/>
    </source>
</evidence>
<dbReference type="InterPro" id="IPR003715">
    <property type="entry name" value="Poly_export_N"/>
</dbReference>
<comment type="caution">
    <text evidence="19">The sequence shown here is derived from an EMBL/GenBank/DDBJ whole genome shotgun (WGS) entry which is preliminary data.</text>
</comment>
<evidence type="ECO:0000256" key="4">
    <source>
        <dbReference type="ARBA" id="ARBA00022452"/>
    </source>
</evidence>
<keyword evidence="6" id="KW-0812">Transmembrane</keyword>
<feature type="domain" description="Polysaccharide export protein N-terminal" evidence="16">
    <location>
        <begin position="71"/>
        <end position="155"/>
    </location>
</feature>
<evidence type="ECO:0000256" key="12">
    <source>
        <dbReference type="ARBA" id="ARBA00023139"/>
    </source>
</evidence>
<evidence type="ECO:0000256" key="6">
    <source>
        <dbReference type="ARBA" id="ARBA00022692"/>
    </source>
</evidence>
<evidence type="ECO:0000256" key="13">
    <source>
        <dbReference type="ARBA" id="ARBA00023237"/>
    </source>
</evidence>
<evidence type="ECO:0000259" key="16">
    <source>
        <dbReference type="Pfam" id="PF02563"/>
    </source>
</evidence>
<feature type="chain" id="PRO_5046482426" evidence="15">
    <location>
        <begin position="22"/>
        <end position="360"/>
    </location>
</feature>
<evidence type="ECO:0000256" key="11">
    <source>
        <dbReference type="ARBA" id="ARBA00023136"/>
    </source>
</evidence>
<dbReference type="Pfam" id="PF22461">
    <property type="entry name" value="SLBB_2"/>
    <property type="match status" value="2"/>
</dbReference>
<dbReference type="InterPro" id="IPR054765">
    <property type="entry name" value="SLBB_dom"/>
</dbReference>
<dbReference type="InterPro" id="IPR049712">
    <property type="entry name" value="Poly_export"/>
</dbReference>
<feature type="signal peptide" evidence="15">
    <location>
        <begin position="1"/>
        <end position="21"/>
    </location>
</feature>
<dbReference type="EMBL" id="JAAVJI010000013">
    <property type="protein sequence ID" value="NJP02837.1"/>
    <property type="molecule type" value="Genomic_DNA"/>
</dbReference>
<evidence type="ECO:0000259" key="18">
    <source>
        <dbReference type="Pfam" id="PF22461"/>
    </source>
</evidence>
<name>A0ABX0YIS5_9PSED</name>
<sequence>MNRTVLVALLLSAMLQGCAFAPGQHMSPDDAAEDTGLDGPVQVVPITSASVNAQHTLYTPQPVSAELLNYTPEEYRIGPGDELVVTVWEHEELNAPSGPERGNGAARVVRDDGTIYYPYINAITAGGKTVEQFRADLQQALSKYLTVAKVDVNVQAYESQKVVLSGAFRNPGTQPLNNVPLSMVSAISKAGGEADNANLAGLILKRDGKEYVLDIDTLNRKDSPLSRLYLKNGDQLHLGNYRANKVYVLGEVHNPQVMNYGGSSFNLMEALGNAGGIAQETANAEAVYVIRSAQPGTHQPPTVFYLNAKKPTAFLLARQFDLQSADVVFVGPANITRWNRFISQLLPSASVVATGAAFRN</sequence>
<comment type="subcellular location">
    <subcellularLocation>
        <location evidence="1">Cell outer membrane</location>
        <topology evidence="1">Multi-pass membrane protein</topology>
    </subcellularLocation>
</comment>
<gene>
    <name evidence="19" type="ORF">HBH25_18495</name>
</gene>
<dbReference type="PANTHER" id="PTHR33619">
    <property type="entry name" value="POLYSACCHARIDE EXPORT PROTEIN GFCE-RELATED"/>
    <property type="match status" value="1"/>
</dbReference>
<keyword evidence="13" id="KW-0998">Cell outer membrane</keyword>
<evidence type="ECO:0000256" key="3">
    <source>
        <dbReference type="ARBA" id="ARBA00022448"/>
    </source>
</evidence>
<evidence type="ECO:0000256" key="2">
    <source>
        <dbReference type="ARBA" id="ARBA00009450"/>
    </source>
</evidence>
<dbReference type="Gene3D" id="3.10.560.10">
    <property type="entry name" value="Outer membrane lipoprotein wza domain like"/>
    <property type="match status" value="2"/>
</dbReference>
<keyword evidence="20" id="KW-1185">Reference proteome</keyword>
<feature type="domain" description="SLBB" evidence="18">
    <location>
        <begin position="160"/>
        <end position="237"/>
    </location>
</feature>
<feature type="domain" description="SLBB" evidence="18">
    <location>
        <begin position="245"/>
        <end position="330"/>
    </location>
</feature>
<keyword evidence="3" id="KW-0813">Transport</keyword>
<comment type="similarity">
    <text evidence="2">Belongs to the BexD/CtrA/VexA family.</text>
</comment>
<keyword evidence="10" id="KW-0626">Porin</keyword>
<reference evidence="19 20" key="1">
    <citation type="submission" date="2020-03" db="EMBL/GenBank/DDBJ databases">
        <authorList>
            <person name="Wang L."/>
            <person name="He N."/>
            <person name="Li Y."/>
            <person name="Fang Y."/>
            <person name="Zhang F."/>
        </authorList>
    </citation>
    <scope>NUCLEOTIDE SEQUENCE [LARGE SCALE GENOMIC DNA]</scope>
    <source>
        <strain evidence="20">hsmgli-8</strain>
    </source>
</reference>
<evidence type="ECO:0000259" key="17">
    <source>
        <dbReference type="Pfam" id="PF18412"/>
    </source>
</evidence>
<evidence type="ECO:0000313" key="20">
    <source>
        <dbReference type="Proteomes" id="UP000746535"/>
    </source>
</evidence>
<keyword evidence="11" id="KW-0472">Membrane</keyword>
<dbReference type="RefSeq" id="WP_168085413.1">
    <property type="nucleotide sequence ID" value="NZ_JAAVJI010000013.1"/>
</dbReference>
<dbReference type="Proteomes" id="UP000746535">
    <property type="component" value="Unassembled WGS sequence"/>
</dbReference>
<dbReference type="PANTHER" id="PTHR33619:SF3">
    <property type="entry name" value="POLYSACCHARIDE EXPORT PROTEIN GFCE-RELATED"/>
    <property type="match status" value="1"/>
</dbReference>
<dbReference type="Pfam" id="PF18412">
    <property type="entry name" value="Wza_C"/>
    <property type="match status" value="1"/>
</dbReference>
<proteinExistence type="inferred from homology"/>
<evidence type="ECO:0000256" key="9">
    <source>
        <dbReference type="ARBA" id="ARBA00023065"/>
    </source>
</evidence>
<keyword evidence="9" id="KW-0406">Ion transport</keyword>
<dbReference type="PROSITE" id="PS51257">
    <property type="entry name" value="PROKAR_LIPOPROTEIN"/>
    <property type="match status" value="1"/>
</dbReference>
<protein>
    <submittedName>
        <fullName evidence="19">Capsular biosynthesis protein</fullName>
    </submittedName>
</protein>
<evidence type="ECO:0000256" key="8">
    <source>
        <dbReference type="ARBA" id="ARBA00023047"/>
    </source>
</evidence>
<dbReference type="InterPro" id="IPR040716">
    <property type="entry name" value="Wza_C"/>
</dbReference>
<evidence type="ECO:0000256" key="7">
    <source>
        <dbReference type="ARBA" id="ARBA00022729"/>
    </source>
</evidence>
<evidence type="ECO:0000256" key="1">
    <source>
        <dbReference type="ARBA" id="ARBA00004571"/>
    </source>
</evidence>
<keyword evidence="8" id="KW-0625">Polysaccharide transport</keyword>
<evidence type="ECO:0000256" key="10">
    <source>
        <dbReference type="ARBA" id="ARBA00023114"/>
    </source>
</evidence>
<accession>A0ABX0YIS5</accession>